<comment type="caution">
    <text evidence="1">The sequence shown here is derived from an EMBL/GenBank/DDBJ whole genome shotgun (WGS) entry which is preliminary data.</text>
</comment>
<reference evidence="1 2" key="1">
    <citation type="journal article" date="2018" name="Sci. Rep.">
        <title>Genomic signatures of local adaptation to the degree of environmental predictability in rotifers.</title>
        <authorList>
            <person name="Franch-Gras L."/>
            <person name="Hahn C."/>
            <person name="Garcia-Roger E.M."/>
            <person name="Carmona M.J."/>
            <person name="Serra M."/>
            <person name="Gomez A."/>
        </authorList>
    </citation>
    <scope>NUCLEOTIDE SEQUENCE [LARGE SCALE GENOMIC DNA]</scope>
    <source>
        <strain evidence="1">HYR1</strain>
    </source>
</reference>
<sequence>MKELILSPQVYPSGEISLLSLHVYVFKYNTRSIILYCLFINCLEYESKIVKVGSVKLWLFQKR</sequence>
<dbReference type="Proteomes" id="UP000276133">
    <property type="component" value="Unassembled WGS sequence"/>
</dbReference>
<keyword evidence="2" id="KW-1185">Reference proteome</keyword>
<proteinExistence type="predicted"/>
<evidence type="ECO:0000313" key="1">
    <source>
        <dbReference type="EMBL" id="RNA03920.1"/>
    </source>
</evidence>
<protein>
    <submittedName>
        <fullName evidence="1">Uncharacterized protein</fullName>
    </submittedName>
</protein>
<dbReference type="AlphaFoldDB" id="A0A3M7PXV5"/>
<evidence type="ECO:0000313" key="2">
    <source>
        <dbReference type="Proteomes" id="UP000276133"/>
    </source>
</evidence>
<gene>
    <name evidence="1" type="ORF">BpHYR1_002037</name>
</gene>
<dbReference type="EMBL" id="REGN01008300">
    <property type="protein sequence ID" value="RNA03920.1"/>
    <property type="molecule type" value="Genomic_DNA"/>
</dbReference>
<accession>A0A3M7PXV5</accession>
<name>A0A3M7PXV5_BRAPC</name>
<organism evidence="1 2">
    <name type="scientific">Brachionus plicatilis</name>
    <name type="common">Marine rotifer</name>
    <name type="synonym">Brachionus muelleri</name>
    <dbReference type="NCBI Taxonomy" id="10195"/>
    <lineage>
        <taxon>Eukaryota</taxon>
        <taxon>Metazoa</taxon>
        <taxon>Spiralia</taxon>
        <taxon>Gnathifera</taxon>
        <taxon>Rotifera</taxon>
        <taxon>Eurotatoria</taxon>
        <taxon>Monogononta</taxon>
        <taxon>Pseudotrocha</taxon>
        <taxon>Ploima</taxon>
        <taxon>Brachionidae</taxon>
        <taxon>Brachionus</taxon>
    </lineage>
</organism>